<protein>
    <recommendedName>
        <fullName evidence="11">C3H1-type domain-containing protein</fullName>
    </recommendedName>
</protein>
<dbReference type="SMART" id="SM00356">
    <property type="entry name" value="ZnF_C3H1"/>
    <property type="match status" value="2"/>
</dbReference>
<dbReference type="FunFam" id="4.10.1000.10:FF:000003">
    <property type="entry name" value="Zinc finger CCCH domain-containing protein"/>
    <property type="match status" value="1"/>
</dbReference>
<dbReference type="Gene3D" id="3.90.79.10">
    <property type="entry name" value="Nucleoside Triphosphate Pyrophosphohydrolase"/>
    <property type="match status" value="1"/>
</dbReference>
<dbReference type="SUPFAM" id="SSF90229">
    <property type="entry name" value="CCCH zinc finger"/>
    <property type="match status" value="2"/>
</dbReference>
<proteinExistence type="predicted"/>
<dbReference type="GO" id="GO:0051252">
    <property type="term" value="P:regulation of RNA metabolic process"/>
    <property type="evidence" value="ECO:0007669"/>
    <property type="project" value="UniProtKB-ARBA"/>
</dbReference>
<dbReference type="Pfam" id="PF00293">
    <property type="entry name" value="NUDIX"/>
    <property type="match status" value="1"/>
</dbReference>
<feature type="compositionally biased region" description="Polar residues" evidence="6">
    <location>
        <begin position="411"/>
        <end position="434"/>
    </location>
</feature>
<feature type="region of interest" description="Disordered" evidence="6">
    <location>
        <begin position="259"/>
        <end position="298"/>
    </location>
</feature>
<feature type="region of interest" description="Disordered" evidence="6">
    <location>
        <begin position="152"/>
        <end position="225"/>
    </location>
</feature>
<feature type="domain" description="W2" evidence="8">
    <location>
        <begin position="587"/>
        <end position="746"/>
    </location>
</feature>
<feature type="domain" description="C3H1-type" evidence="7">
    <location>
        <begin position="225"/>
        <end position="253"/>
    </location>
</feature>
<evidence type="ECO:0000259" key="8">
    <source>
        <dbReference type="PROSITE" id="PS51363"/>
    </source>
</evidence>
<evidence type="ECO:0000256" key="6">
    <source>
        <dbReference type="SAM" id="MobiDB-lite"/>
    </source>
</evidence>
<dbReference type="EMBL" id="JANBOJ010000397">
    <property type="protein sequence ID" value="KAJ1719451.1"/>
    <property type="molecule type" value="Genomic_DNA"/>
</dbReference>
<feature type="domain" description="C3H1-type" evidence="7">
    <location>
        <begin position="361"/>
        <end position="389"/>
    </location>
</feature>
<dbReference type="PROSITE" id="PS50103">
    <property type="entry name" value="ZF_C3H1"/>
    <property type="match status" value="2"/>
</dbReference>
<dbReference type="GO" id="GO:0010468">
    <property type="term" value="P:regulation of gene expression"/>
    <property type="evidence" value="ECO:0007669"/>
    <property type="project" value="UniProtKB-ARBA"/>
</dbReference>
<feature type="compositionally biased region" description="Low complexity" evidence="6">
    <location>
        <begin position="314"/>
        <end position="350"/>
    </location>
</feature>
<feature type="compositionally biased region" description="Low complexity" evidence="6">
    <location>
        <begin position="279"/>
        <end position="298"/>
    </location>
</feature>
<evidence type="ECO:0000256" key="5">
    <source>
        <dbReference type="PROSITE-ProRule" id="PRU00723"/>
    </source>
</evidence>
<dbReference type="SUPFAM" id="SSF55811">
    <property type="entry name" value="Nudix"/>
    <property type="match status" value="1"/>
</dbReference>
<feature type="region of interest" description="Disordered" evidence="6">
    <location>
        <begin position="564"/>
        <end position="587"/>
    </location>
</feature>
<evidence type="ECO:0000256" key="3">
    <source>
        <dbReference type="ARBA" id="ARBA00022771"/>
    </source>
</evidence>
<dbReference type="FunFam" id="4.10.1000.10:FF:000001">
    <property type="entry name" value="zinc finger CCCH domain-containing protein 15-like"/>
    <property type="match status" value="1"/>
</dbReference>
<dbReference type="GO" id="GO:0008270">
    <property type="term" value="F:zinc ion binding"/>
    <property type="evidence" value="ECO:0007669"/>
    <property type="project" value="UniProtKB-KW"/>
</dbReference>
<organism evidence="9 10">
    <name type="scientific">Coemansia erecta</name>
    <dbReference type="NCBI Taxonomy" id="147472"/>
    <lineage>
        <taxon>Eukaryota</taxon>
        <taxon>Fungi</taxon>
        <taxon>Fungi incertae sedis</taxon>
        <taxon>Zoopagomycota</taxon>
        <taxon>Kickxellomycotina</taxon>
        <taxon>Kickxellomycetes</taxon>
        <taxon>Kickxellales</taxon>
        <taxon>Kickxellaceae</taxon>
        <taxon>Coemansia</taxon>
    </lineage>
</organism>
<dbReference type="GO" id="GO:0003729">
    <property type="term" value="F:mRNA binding"/>
    <property type="evidence" value="ECO:0007669"/>
    <property type="project" value="InterPro"/>
</dbReference>
<dbReference type="InterPro" id="IPR000571">
    <property type="entry name" value="Znf_CCCH"/>
</dbReference>
<dbReference type="InterPro" id="IPR036855">
    <property type="entry name" value="Znf_CCCH_sf"/>
</dbReference>
<dbReference type="InterPro" id="IPR000086">
    <property type="entry name" value="NUDIX_hydrolase_dom"/>
</dbReference>
<feature type="zinc finger region" description="C3H1-type" evidence="5">
    <location>
        <begin position="225"/>
        <end position="253"/>
    </location>
</feature>
<gene>
    <name evidence="9" type="ORF">LPJ53_005787</name>
</gene>
<dbReference type="InterPro" id="IPR003307">
    <property type="entry name" value="W2_domain"/>
</dbReference>
<keyword evidence="2" id="KW-0677">Repeat</keyword>
<dbReference type="InterPro" id="IPR016024">
    <property type="entry name" value="ARM-type_fold"/>
</dbReference>
<evidence type="ECO:0000256" key="2">
    <source>
        <dbReference type="ARBA" id="ARBA00022737"/>
    </source>
</evidence>
<evidence type="ECO:0000259" key="7">
    <source>
        <dbReference type="PROSITE" id="PS50103"/>
    </source>
</evidence>
<feature type="compositionally biased region" description="Polar residues" evidence="6">
    <location>
        <begin position="153"/>
        <end position="166"/>
    </location>
</feature>
<keyword evidence="4 5" id="KW-0862">Zinc</keyword>
<dbReference type="Pfam" id="PF00642">
    <property type="entry name" value="zf-CCCH"/>
    <property type="match status" value="2"/>
</dbReference>
<feature type="region of interest" description="Disordered" evidence="6">
    <location>
        <begin position="314"/>
        <end position="357"/>
    </location>
</feature>
<dbReference type="SMART" id="SM00515">
    <property type="entry name" value="eIF5C"/>
    <property type="match status" value="1"/>
</dbReference>
<name>A0A9W7XU80_9FUNG</name>
<dbReference type="Pfam" id="PF02020">
    <property type="entry name" value="W2"/>
    <property type="match status" value="1"/>
</dbReference>
<dbReference type="PANTHER" id="PTHR12547:SF18">
    <property type="entry name" value="PROTEIN TIS11"/>
    <property type="match status" value="1"/>
</dbReference>
<dbReference type="SUPFAM" id="SSF48371">
    <property type="entry name" value="ARM repeat"/>
    <property type="match status" value="1"/>
</dbReference>
<keyword evidence="1 5" id="KW-0479">Metal-binding</keyword>
<sequence length="746" mass="83535">MSVANLAGLIVYRITPRGPIEYLLICKKNFNRYSHWYPPKGRIIGSEDELNCATRETLDQTGLGGDQLLIDESFRAELKYVDGVKPKQVVYVLARNVTSSRASTIHNDDPLIELSWCRLDDALGKVKFQSMQNILSQAEEYIESNRDDLAPANHSSSWKTVGNKESASGWRPQRGNMAHVEGQFRKLDVGNGGGQRGNRALGDNEQWQQQQSTQGSKPRPQDNPLYKTRLCEKYERDGECPYNEKCVFAHSAAELRERKVVPDTLPQRGAQNDRSRDYSGSSSHYQSQGHNQSQYQQNPNHNQFQHLHHYQPQQYPRQNHQNQHQQQQHYPQQNNHQYQNYQQQTPRTPQSAAPKFDANPLYKTRLCQRFAEKGECPYNEKCQFAHGEKEMRAAPEQPSPPVKSPRDGQYTPRTPNDQGNNGFNRSAPGQSQTWRKGGFNHSSERAQIPNFNRNASWSNTARPTGNSPNFSDDGSVESSRYPVPEQSPKLADGEDADLKTPLAAPLITPVAQKLPPPGLTKLVSTSAPAKKPHDVRPDSRKGDVDGEKPWIKVVEVSDQDLQQMGSPLADSSTGADGGKSKPVSKTAELENRLTKELIESLARAAGGNPEPTLQTAFKEITHLEFRNNLGKQQLLNVVVTALFAPSKAVGVSDAISRNSELLAKIVTKPQDQVFMLNAWHRLLTEDDEASAWQRKATEVLGALYKTSLLDEDIFTAWFSKNNGESRGPAIAAMEPFANWLATAEEE</sequence>
<feature type="compositionally biased region" description="Polar residues" evidence="6">
    <location>
        <begin position="449"/>
        <end position="478"/>
    </location>
</feature>
<evidence type="ECO:0000256" key="4">
    <source>
        <dbReference type="ARBA" id="ARBA00022833"/>
    </source>
</evidence>
<dbReference type="PANTHER" id="PTHR12547">
    <property type="entry name" value="CCCH ZINC FINGER/TIS11-RELATED"/>
    <property type="match status" value="1"/>
</dbReference>
<keyword evidence="10" id="KW-1185">Reference proteome</keyword>
<dbReference type="InterPro" id="IPR015797">
    <property type="entry name" value="NUDIX_hydrolase-like_dom_sf"/>
</dbReference>
<feature type="region of interest" description="Disordered" evidence="6">
    <location>
        <begin position="388"/>
        <end position="550"/>
    </location>
</feature>
<dbReference type="Gene3D" id="4.10.1000.10">
    <property type="entry name" value="Zinc finger, CCCH-type"/>
    <property type="match status" value="2"/>
</dbReference>
<dbReference type="Gene3D" id="1.25.40.180">
    <property type="match status" value="1"/>
</dbReference>
<keyword evidence="3 5" id="KW-0863">Zinc-finger</keyword>
<feature type="compositionally biased region" description="Basic and acidic residues" evidence="6">
    <location>
        <begin position="531"/>
        <end position="550"/>
    </location>
</feature>
<dbReference type="OrthoDB" id="410307at2759"/>
<evidence type="ECO:0000256" key="1">
    <source>
        <dbReference type="ARBA" id="ARBA00022723"/>
    </source>
</evidence>
<evidence type="ECO:0000313" key="10">
    <source>
        <dbReference type="Proteomes" id="UP001149813"/>
    </source>
</evidence>
<dbReference type="InterPro" id="IPR045877">
    <property type="entry name" value="ZFP36-like"/>
</dbReference>
<comment type="caution">
    <text evidence="9">The sequence shown here is derived from an EMBL/GenBank/DDBJ whole genome shotgun (WGS) entry which is preliminary data.</text>
</comment>
<dbReference type="PROSITE" id="PS51363">
    <property type="entry name" value="W2"/>
    <property type="match status" value="1"/>
</dbReference>
<feature type="zinc finger region" description="C3H1-type" evidence="5">
    <location>
        <begin position="361"/>
        <end position="389"/>
    </location>
</feature>
<accession>A0A9W7XU80</accession>
<evidence type="ECO:0000313" key="9">
    <source>
        <dbReference type="EMBL" id="KAJ1719451.1"/>
    </source>
</evidence>
<dbReference type="AlphaFoldDB" id="A0A9W7XU80"/>
<evidence type="ECO:0008006" key="11">
    <source>
        <dbReference type="Google" id="ProtNLM"/>
    </source>
</evidence>
<dbReference type="Proteomes" id="UP001149813">
    <property type="component" value="Unassembled WGS sequence"/>
</dbReference>
<reference evidence="9" key="1">
    <citation type="submission" date="2022-07" db="EMBL/GenBank/DDBJ databases">
        <title>Phylogenomic reconstructions and comparative analyses of Kickxellomycotina fungi.</title>
        <authorList>
            <person name="Reynolds N.K."/>
            <person name="Stajich J.E."/>
            <person name="Barry K."/>
            <person name="Grigoriev I.V."/>
            <person name="Crous P."/>
            <person name="Smith M.E."/>
        </authorList>
    </citation>
    <scope>NUCLEOTIDE SEQUENCE</scope>
    <source>
        <strain evidence="9">NBRC 32514</strain>
    </source>
</reference>
<feature type="compositionally biased region" description="Polar residues" evidence="6">
    <location>
        <begin position="564"/>
        <end position="574"/>
    </location>
</feature>